<feature type="domain" description="Phage terminase large subunit N-terminal" evidence="1">
    <location>
        <begin position="18"/>
        <end position="207"/>
    </location>
</feature>
<dbReference type="Gene3D" id="3.40.50.300">
    <property type="entry name" value="P-loop containing nucleotide triphosphate hydrolases"/>
    <property type="match status" value="1"/>
</dbReference>
<dbReference type="InterPro" id="IPR035413">
    <property type="entry name" value="Terminase_L_C"/>
</dbReference>
<dbReference type="InterPro" id="IPR027417">
    <property type="entry name" value="P-loop_NTPase"/>
</dbReference>
<gene>
    <name evidence="3" type="ORF">DOFOFD_05885</name>
</gene>
<keyword evidence="4" id="KW-1185">Reference proteome</keyword>
<dbReference type="NCBIfam" id="TIGR01547">
    <property type="entry name" value="phage_term_2"/>
    <property type="match status" value="1"/>
</dbReference>
<comment type="caution">
    <text evidence="3">The sequence shown here is derived from an EMBL/GenBank/DDBJ whole genome shotgun (WGS) entry which is preliminary data.</text>
</comment>
<accession>A0ABU7U133</accession>
<evidence type="ECO:0000259" key="2">
    <source>
        <dbReference type="Pfam" id="PF17288"/>
    </source>
</evidence>
<dbReference type="Gene3D" id="3.30.420.280">
    <property type="match status" value="1"/>
</dbReference>
<dbReference type="Pfam" id="PF04466">
    <property type="entry name" value="Terminase_3"/>
    <property type="match status" value="1"/>
</dbReference>
<dbReference type="EMBL" id="JAWJZY010000002">
    <property type="protein sequence ID" value="MEE8658537.1"/>
    <property type="molecule type" value="Genomic_DNA"/>
</dbReference>
<dbReference type="PANTHER" id="PTHR39184">
    <property type="match status" value="1"/>
</dbReference>
<feature type="domain" description="Phage terminase large subunit C-terminal" evidence="2">
    <location>
        <begin position="240"/>
        <end position="382"/>
    </location>
</feature>
<evidence type="ECO:0000313" key="3">
    <source>
        <dbReference type="EMBL" id="MEE8658537.1"/>
    </source>
</evidence>
<dbReference type="Proteomes" id="UP001312908">
    <property type="component" value="Unassembled WGS sequence"/>
</dbReference>
<dbReference type="RefSeq" id="WP_394819457.1">
    <property type="nucleotide sequence ID" value="NZ_JAWJZY010000002.1"/>
</dbReference>
<dbReference type="PANTHER" id="PTHR39184:SF1">
    <property type="entry name" value="PBSX PHAGE TERMINASE LARGE SUBUNIT"/>
    <property type="match status" value="1"/>
</dbReference>
<evidence type="ECO:0000313" key="4">
    <source>
        <dbReference type="Proteomes" id="UP001312908"/>
    </source>
</evidence>
<dbReference type="InterPro" id="IPR052380">
    <property type="entry name" value="Viral_DNA_packaging_terminase"/>
</dbReference>
<reference evidence="3 4" key="1">
    <citation type="submission" date="2023-10" db="EMBL/GenBank/DDBJ databases">
        <title>Sorlinia euscelidii gen. nov., sp. nov., an acetic acid bacteria isolated from the gut of Euscelidius variegatus emitter.</title>
        <authorList>
            <person name="Michoud G."/>
            <person name="Marasco R."/>
            <person name="Seferji K."/>
            <person name="Gonella E."/>
            <person name="Garuglieri E."/>
            <person name="Alma A."/>
            <person name="Mapelli F."/>
            <person name="Borin S."/>
            <person name="Daffonchio D."/>
            <person name="Crotti E."/>
        </authorList>
    </citation>
    <scope>NUCLEOTIDE SEQUENCE [LARGE SCALE GENOMIC DNA]</scope>
    <source>
        <strain evidence="3 4">EV16P</strain>
    </source>
</reference>
<sequence>MVDLAYSHKFGDFSRPYRYRIWYGGRGSSKSWTVARVLVAMAASRKLRILCCREYQNSINDSVKKLLTDQIDAMELTPWFKIQEHTITSSFGSEFLFKGLARNIQGIKSTEGIDICWVEEGQTISQTSLDILVPTIRKTGSEIWITYNPEHSDDPVYKLTSMLQDDPDAWVSRINWRDNPWFPPELEGERKRLLKHDPEAYEHVWEGACRTISEAVIFRHRVTVEAFESPSDARYYFGADWGFSQDPTALVRCFVQDDCLYIDHEAGGVGIELDRLPELFERIPGARAWPIKGDSARPETISYLANRHGFRISAAQKWPGSVEDGVERLKAFTRIIVHERCVETAREFRLYAYKVDKMTNDILPKIDDRYNHYIDAIRYALDGIITNKRRMPSFARYAAPAHHHGL</sequence>
<proteinExistence type="predicted"/>
<organism evidence="3 4">
    <name type="scientific">Sorlinia euscelidii</name>
    <dbReference type="NCBI Taxonomy" id="3081148"/>
    <lineage>
        <taxon>Bacteria</taxon>
        <taxon>Pseudomonadati</taxon>
        <taxon>Pseudomonadota</taxon>
        <taxon>Alphaproteobacteria</taxon>
        <taxon>Acetobacterales</taxon>
        <taxon>Acetobacteraceae</taxon>
        <taxon>Sorlinia</taxon>
    </lineage>
</organism>
<evidence type="ECO:0000259" key="1">
    <source>
        <dbReference type="Pfam" id="PF04466"/>
    </source>
</evidence>
<name>A0ABU7U133_9PROT</name>
<dbReference type="Pfam" id="PF17288">
    <property type="entry name" value="Terminase_3C"/>
    <property type="match status" value="1"/>
</dbReference>
<dbReference type="InterPro" id="IPR006437">
    <property type="entry name" value="Phage_terminase_lsu"/>
</dbReference>
<protein>
    <submittedName>
        <fullName evidence="3">Phage terminase large subunit</fullName>
    </submittedName>
</protein>
<dbReference type="InterPro" id="IPR035412">
    <property type="entry name" value="Terminase_L_N"/>
</dbReference>